<comment type="caution">
    <text evidence="5">The sequence shown here is derived from an EMBL/GenBank/DDBJ whole genome shotgun (WGS) entry which is preliminary data.</text>
</comment>
<gene>
    <name evidence="5" type="ORF">GCM10022229_29010</name>
</gene>
<evidence type="ECO:0000259" key="4">
    <source>
        <dbReference type="PROSITE" id="PS51662"/>
    </source>
</evidence>
<protein>
    <submittedName>
        <fullName evidence="5">Phytase</fullName>
    </submittedName>
</protein>
<dbReference type="PANTHER" id="PTHR24104:SF25">
    <property type="entry name" value="PROTEIN LIN-41"/>
    <property type="match status" value="1"/>
</dbReference>
<evidence type="ECO:0000256" key="2">
    <source>
        <dbReference type="PROSITE-ProRule" id="PRU00504"/>
    </source>
</evidence>
<dbReference type="SUPFAM" id="SSF50956">
    <property type="entry name" value="Thermostable phytase (3-phytase)"/>
    <property type="match status" value="1"/>
</dbReference>
<dbReference type="InterPro" id="IPR003431">
    <property type="entry name" value="B-propeller_Phytase"/>
</dbReference>
<proteinExistence type="predicted"/>
<keyword evidence="6" id="KW-1185">Reference proteome</keyword>
<dbReference type="Proteomes" id="UP001501727">
    <property type="component" value="Unassembled WGS sequence"/>
</dbReference>
<reference evidence="6" key="1">
    <citation type="journal article" date="2019" name="Int. J. Syst. Evol. Microbiol.">
        <title>The Global Catalogue of Microorganisms (GCM) 10K type strain sequencing project: providing services to taxonomists for standard genome sequencing and annotation.</title>
        <authorList>
            <consortium name="The Broad Institute Genomics Platform"/>
            <consortium name="The Broad Institute Genome Sequencing Center for Infectious Disease"/>
            <person name="Wu L."/>
            <person name="Ma J."/>
        </authorList>
    </citation>
    <scope>NUCLEOTIDE SEQUENCE [LARGE SCALE GENOMIC DNA]</scope>
    <source>
        <strain evidence="6">JCM 16916</strain>
    </source>
</reference>
<organism evidence="5 6">
    <name type="scientific">Luteimonas lutimaris</name>
    <dbReference type="NCBI Taxonomy" id="698645"/>
    <lineage>
        <taxon>Bacteria</taxon>
        <taxon>Pseudomonadati</taxon>
        <taxon>Pseudomonadota</taxon>
        <taxon>Gammaproteobacteria</taxon>
        <taxon>Lysobacterales</taxon>
        <taxon>Lysobacteraceae</taxon>
        <taxon>Luteimonas</taxon>
    </lineage>
</organism>
<sequence length="371" mass="40327">MSKNPLFSIAAALCLAACTTPATRSDAPPPAATAPATTAAPTALVPERYVSADNPGDELDSLATWPAADGRTWLIATAKSSHSLVVFDADSGERLRAFGHKGGGPGEFLRPNGIAVYGNHLFVAERDNHRVQVFELPGFEPLGTFGAGQLTSPYGLWIHEAAPGEYEVYVTDSFMEGEHYDVVPPLEQLDRRVRRYRVTFDDDGRRFRARDEGSFGDTSESMALRIVESIAGDPAQRRLLVADEDMRHASNLREYTFDGQPTGRELPAGTFEAQAEGVALWSCTPDSGYWVAADQRYPQTHFLLFDRDTLAARGSFMGETTAHTDGIALHAAATREFPFGALFAVHDDKAVTAFDLGDVVRALELDSRCAQ</sequence>
<feature type="chain" id="PRO_5045393226" evidence="3">
    <location>
        <begin position="25"/>
        <end position="371"/>
    </location>
</feature>
<dbReference type="Gene3D" id="2.120.10.30">
    <property type="entry name" value="TolB, C-terminal domain"/>
    <property type="match status" value="1"/>
</dbReference>
<feature type="repeat" description="NHL" evidence="2">
    <location>
        <begin position="98"/>
        <end position="137"/>
    </location>
</feature>
<dbReference type="Pfam" id="PF01436">
    <property type="entry name" value="NHL"/>
    <property type="match status" value="1"/>
</dbReference>
<accession>A0ABP7MZF9</accession>
<dbReference type="PROSITE" id="PS51125">
    <property type="entry name" value="NHL"/>
    <property type="match status" value="1"/>
</dbReference>
<evidence type="ECO:0000256" key="1">
    <source>
        <dbReference type="ARBA" id="ARBA00022737"/>
    </source>
</evidence>
<evidence type="ECO:0000256" key="3">
    <source>
        <dbReference type="SAM" id="SignalP"/>
    </source>
</evidence>
<feature type="signal peptide" evidence="3">
    <location>
        <begin position="1"/>
        <end position="24"/>
    </location>
</feature>
<keyword evidence="3" id="KW-0732">Signal</keyword>
<name>A0ABP7MZF9_9GAMM</name>
<feature type="domain" description="BPP" evidence="4">
    <location>
        <begin position="31"/>
        <end position="363"/>
    </location>
</feature>
<dbReference type="PROSITE" id="PS51662">
    <property type="entry name" value="BP_PHYTASE"/>
    <property type="match status" value="1"/>
</dbReference>
<dbReference type="EMBL" id="BAAAZU010000031">
    <property type="protein sequence ID" value="GAA3933365.1"/>
    <property type="molecule type" value="Genomic_DNA"/>
</dbReference>
<dbReference type="InterPro" id="IPR001258">
    <property type="entry name" value="NHL_repeat"/>
</dbReference>
<dbReference type="InterPro" id="IPR011042">
    <property type="entry name" value="6-blade_b-propeller_TolB-like"/>
</dbReference>
<dbReference type="InterPro" id="IPR050952">
    <property type="entry name" value="TRIM-NHL_E3_ligases"/>
</dbReference>
<dbReference type="PANTHER" id="PTHR24104">
    <property type="entry name" value="E3 UBIQUITIN-PROTEIN LIGASE NHLRC1-RELATED"/>
    <property type="match status" value="1"/>
</dbReference>
<dbReference type="RefSeq" id="WP_344760744.1">
    <property type="nucleotide sequence ID" value="NZ_BAAAZU010000031.1"/>
</dbReference>
<evidence type="ECO:0000313" key="6">
    <source>
        <dbReference type="Proteomes" id="UP001501727"/>
    </source>
</evidence>
<keyword evidence="1" id="KW-0677">Repeat</keyword>
<evidence type="ECO:0000313" key="5">
    <source>
        <dbReference type="EMBL" id="GAA3933365.1"/>
    </source>
</evidence>